<proteinExistence type="predicted"/>
<protein>
    <submittedName>
        <fullName evidence="1">Capsule assembly protein Wzi</fullName>
    </submittedName>
</protein>
<dbReference type="InterPro" id="IPR038636">
    <property type="entry name" value="Wzi_sf"/>
</dbReference>
<reference evidence="1 2" key="1">
    <citation type="submission" date="2018-05" db="EMBL/GenBank/DDBJ databases">
        <title>Genomic Encyclopedia of Type Strains, Phase IV (KMG-IV): sequencing the most valuable type-strain genomes for metagenomic binning, comparative biology and taxonomic classification.</title>
        <authorList>
            <person name="Goeker M."/>
        </authorList>
    </citation>
    <scope>NUCLEOTIDE SEQUENCE [LARGE SCALE GENOMIC DNA]</scope>
    <source>
        <strain evidence="1 2">DSM 28579</strain>
    </source>
</reference>
<dbReference type="Proteomes" id="UP000251835">
    <property type="component" value="Unassembled WGS sequence"/>
</dbReference>
<dbReference type="Pfam" id="PF14052">
    <property type="entry name" value="Caps_assemb_Wzi"/>
    <property type="match status" value="1"/>
</dbReference>
<evidence type="ECO:0000313" key="1">
    <source>
        <dbReference type="EMBL" id="PVX50057.1"/>
    </source>
</evidence>
<dbReference type="InterPro" id="IPR026950">
    <property type="entry name" value="Caps_assemb_Wzi"/>
</dbReference>
<organism evidence="1 2">
    <name type="scientific">Balneicella halophila</name>
    <dbReference type="NCBI Taxonomy" id="1537566"/>
    <lineage>
        <taxon>Bacteria</taxon>
        <taxon>Pseudomonadati</taxon>
        <taxon>Bacteroidota</taxon>
        <taxon>Bacteroidia</taxon>
        <taxon>Bacteroidales</taxon>
        <taxon>Balneicellaceae</taxon>
        <taxon>Balneicella</taxon>
    </lineage>
</organism>
<gene>
    <name evidence="1" type="ORF">C7377_1705</name>
</gene>
<dbReference type="AlphaFoldDB" id="A0A7L4UP64"/>
<sequence length="471" mass="53980">MKKYLLTFLFLSVTFLYGQDYNIESDGNGGFYYKTELGFGLGSEDNLPFWMRANKFGIVPAENYGLWSIELKKEFESSKKLDWSLGVLGSASVSDNTEFRFRDYYLGVRYGKLRMYLGAKANKIQYDGLSSTNGNFIESSNARPYPKLLIELPYTDVPFTKGILQFKGAFSEGIMIEDRYVDKPHIHHKNLYLKATKAQFSLEFGLNHYAQWGGDSPKFGKLPSNFDAYMDVFFAKDNSDYDQIAASFDKNRVGNHLGMLDGRFHYKGEHFAINLYRQVIFEDDSGRNFFNRDALHGIYLKRAKDKAWFQSFLFEWFYTKKQSGDKVGKKPGEDKLWTGRDNYFNHSVYKSGWTSYGQTIGTPFFTPIENDNYTLGVSNNRVKALHGGVFGYIANKFPYKALLSYSSNIGTYAKPIAEKKQVSGYLEMTIPVAIREFPVNISWGVAADKGEYLEDSMGAFVKISTNGWWRK</sequence>
<accession>A0A7L4UP64</accession>
<comment type="caution">
    <text evidence="1">The sequence shown here is derived from an EMBL/GenBank/DDBJ whole genome shotgun (WGS) entry which is preliminary data.</text>
</comment>
<keyword evidence="2" id="KW-1185">Reference proteome</keyword>
<dbReference type="EMBL" id="QENZ01000005">
    <property type="protein sequence ID" value="PVX50057.1"/>
    <property type="molecule type" value="Genomic_DNA"/>
</dbReference>
<dbReference type="Gene3D" id="2.40.160.130">
    <property type="entry name" value="Capsule assembly protein Wzi"/>
    <property type="match status" value="1"/>
</dbReference>
<name>A0A7L4UP64_BALHA</name>
<evidence type="ECO:0000313" key="2">
    <source>
        <dbReference type="Proteomes" id="UP000251835"/>
    </source>
</evidence>